<dbReference type="Proteomes" id="UP000178348">
    <property type="component" value="Unassembled WGS sequence"/>
</dbReference>
<sequence>MAQLTKIIYILLFALIVLAPHFGIGHLFDIPERYAQSLITAALFGVAYIVYLLHQRDLRKKEEEKQKLENKFSFSSKALNDAYQYIGSANRKLSLLSAVSTDLLDRPKETKRGKRAIFEELLMTAVTVLGRSSWGMFRFIQATTGRTEQEFTHATQGYILLKSTISNNELLQARQVSDKIVKIGNLYVIPTSDRHAPVPCFFMFAKRENGVEAEISTLRAIVDQAQLFYTYLFEMPEAPKSVSHIARQS</sequence>
<evidence type="ECO:0000313" key="3">
    <source>
        <dbReference type="EMBL" id="OGZ02564.1"/>
    </source>
</evidence>
<feature type="coiled-coil region" evidence="1">
    <location>
        <begin position="51"/>
        <end position="78"/>
    </location>
</feature>
<gene>
    <name evidence="3" type="ORF">A2946_01195</name>
</gene>
<comment type="caution">
    <text evidence="3">The sequence shown here is derived from an EMBL/GenBank/DDBJ whole genome shotgun (WGS) entry which is preliminary data.</text>
</comment>
<keyword evidence="2" id="KW-1133">Transmembrane helix</keyword>
<dbReference type="EMBL" id="MHLB01000008">
    <property type="protein sequence ID" value="OGZ02564.1"/>
    <property type="molecule type" value="Genomic_DNA"/>
</dbReference>
<organism evidence="3 4">
    <name type="scientific">Candidatus Liptonbacteria bacterium RIFCSPLOWO2_01_FULL_53_13</name>
    <dbReference type="NCBI Taxonomy" id="1798651"/>
    <lineage>
        <taxon>Bacteria</taxon>
        <taxon>Candidatus Liptoniibacteriota</taxon>
    </lineage>
</organism>
<keyword evidence="1" id="KW-0175">Coiled coil</keyword>
<reference evidence="3 4" key="1">
    <citation type="journal article" date="2016" name="Nat. Commun.">
        <title>Thousands of microbial genomes shed light on interconnected biogeochemical processes in an aquifer system.</title>
        <authorList>
            <person name="Anantharaman K."/>
            <person name="Brown C.T."/>
            <person name="Hug L.A."/>
            <person name="Sharon I."/>
            <person name="Castelle C.J."/>
            <person name="Probst A.J."/>
            <person name="Thomas B.C."/>
            <person name="Singh A."/>
            <person name="Wilkins M.J."/>
            <person name="Karaoz U."/>
            <person name="Brodie E.L."/>
            <person name="Williams K.H."/>
            <person name="Hubbard S.S."/>
            <person name="Banfield J.F."/>
        </authorList>
    </citation>
    <scope>NUCLEOTIDE SEQUENCE [LARGE SCALE GENOMIC DNA]</scope>
</reference>
<proteinExistence type="predicted"/>
<protein>
    <submittedName>
        <fullName evidence="3">Uncharacterized protein</fullName>
    </submittedName>
</protein>
<dbReference type="AlphaFoldDB" id="A0A1G2CMD6"/>
<feature type="transmembrane region" description="Helical" evidence="2">
    <location>
        <begin position="7"/>
        <end position="28"/>
    </location>
</feature>
<accession>A0A1G2CMD6</accession>
<keyword evidence="2" id="KW-0472">Membrane</keyword>
<evidence type="ECO:0000256" key="1">
    <source>
        <dbReference type="SAM" id="Coils"/>
    </source>
</evidence>
<evidence type="ECO:0000256" key="2">
    <source>
        <dbReference type="SAM" id="Phobius"/>
    </source>
</evidence>
<evidence type="ECO:0000313" key="4">
    <source>
        <dbReference type="Proteomes" id="UP000178348"/>
    </source>
</evidence>
<name>A0A1G2CMD6_9BACT</name>
<keyword evidence="2" id="KW-0812">Transmembrane</keyword>
<feature type="transmembrane region" description="Helical" evidence="2">
    <location>
        <begin position="34"/>
        <end position="53"/>
    </location>
</feature>